<keyword evidence="1" id="KW-0805">Transcription regulation</keyword>
<proteinExistence type="predicted"/>
<organism evidence="6 7">
    <name type="scientific">Paenarthrobacter nitroguajacolicus</name>
    <name type="common">Arthrobacter nitroguajacolicus</name>
    <dbReference type="NCBI Taxonomy" id="211146"/>
    <lineage>
        <taxon>Bacteria</taxon>
        <taxon>Bacillati</taxon>
        <taxon>Actinomycetota</taxon>
        <taxon>Actinomycetes</taxon>
        <taxon>Micrococcales</taxon>
        <taxon>Micrococcaceae</taxon>
        <taxon>Paenarthrobacter</taxon>
    </lineage>
</organism>
<dbReference type="PANTHER" id="PTHR30136">
    <property type="entry name" value="HELIX-TURN-HELIX TRANSCRIPTIONAL REGULATOR, ICLR FAMILY"/>
    <property type="match status" value="1"/>
</dbReference>
<sequence>MAKPIQLLAKSSKLLHSLADGGALPISELAEELDMPRPSVYRLTDALRLVGLTSTAEDGRIQLGVEVLHLARAVLDTLPEARAAQGELQRLNRVTGQTVYLCAPRENTVACLDWVRGTRVSLLALSPGGTLPVNAGATSRAVLAYSPGLLEGLSGLSLEKLTPNTLTSLEGLERDGKEIRQRGYSVSREDVTAGVSALGAPVFGPDGKVSCAISLAGLTDDILGNESEYASELLTSAGKIQEVLKASR</sequence>
<keyword evidence="2" id="KW-0238">DNA-binding</keyword>
<dbReference type="RefSeq" id="WP_144651756.1">
    <property type="nucleotide sequence ID" value="NZ_VNFK01000011.1"/>
</dbReference>
<dbReference type="Proteomes" id="UP000316500">
    <property type="component" value="Unassembled WGS sequence"/>
</dbReference>
<protein>
    <submittedName>
        <fullName evidence="6">IclR family transcriptional regulator</fullName>
    </submittedName>
</protein>
<keyword evidence="3" id="KW-0804">Transcription</keyword>
<dbReference type="Pfam" id="PF09339">
    <property type="entry name" value="HTH_IclR"/>
    <property type="match status" value="1"/>
</dbReference>
<dbReference type="GO" id="GO:0003677">
    <property type="term" value="F:DNA binding"/>
    <property type="evidence" value="ECO:0007669"/>
    <property type="project" value="UniProtKB-KW"/>
</dbReference>
<dbReference type="AlphaFoldDB" id="A0A558GWL7"/>
<evidence type="ECO:0000259" key="4">
    <source>
        <dbReference type="PROSITE" id="PS51077"/>
    </source>
</evidence>
<dbReference type="SUPFAM" id="SSF55781">
    <property type="entry name" value="GAF domain-like"/>
    <property type="match status" value="1"/>
</dbReference>
<evidence type="ECO:0000313" key="6">
    <source>
        <dbReference type="EMBL" id="TVU61273.1"/>
    </source>
</evidence>
<dbReference type="InterPro" id="IPR029016">
    <property type="entry name" value="GAF-like_dom_sf"/>
</dbReference>
<dbReference type="PROSITE" id="PS51077">
    <property type="entry name" value="HTH_ICLR"/>
    <property type="match status" value="1"/>
</dbReference>
<feature type="domain" description="HTH iclR-type" evidence="4">
    <location>
        <begin position="5"/>
        <end position="65"/>
    </location>
</feature>
<dbReference type="SMART" id="SM00346">
    <property type="entry name" value="HTH_ICLR"/>
    <property type="match status" value="1"/>
</dbReference>
<evidence type="ECO:0000313" key="7">
    <source>
        <dbReference type="Proteomes" id="UP000316500"/>
    </source>
</evidence>
<evidence type="ECO:0000256" key="3">
    <source>
        <dbReference type="ARBA" id="ARBA00023163"/>
    </source>
</evidence>
<dbReference type="SUPFAM" id="SSF46785">
    <property type="entry name" value="Winged helix' DNA-binding domain"/>
    <property type="match status" value="1"/>
</dbReference>
<dbReference type="OrthoDB" id="8479143at2"/>
<evidence type="ECO:0000256" key="2">
    <source>
        <dbReference type="ARBA" id="ARBA00023125"/>
    </source>
</evidence>
<dbReference type="InterPro" id="IPR014757">
    <property type="entry name" value="Tscrpt_reg_IclR_C"/>
</dbReference>
<dbReference type="GO" id="GO:0003700">
    <property type="term" value="F:DNA-binding transcription factor activity"/>
    <property type="evidence" value="ECO:0007669"/>
    <property type="project" value="TreeGrafter"/>
</dbReference>
<reference evidence="6 7" key="1">
    <citation type="submission" date="2019-07" db="EMBL/GenBank/DDBJ databases">
        <title>Diversity of Bacteria from Kongsfjorden, Arctic.</title>
        <authorList>
            <person name="Yu Y."/>
        </authorList>
    </citation>
    <scope>NUCLEOTIDE SEQUENCE [LARGE SCALE GENOMIC DNA]</scope>
    <source>
        <strain evidence="6 7">SM1928</strain>
    </source>
</reference>
<evidence type="ECO:0000256" key="1">
    <source>
        <dbReference type="ARBA" id="ARBA00023015"/>
    </source>
</evidence>
<dbReference type="Pfam" id="PF01614">
    <property type="entry name" value="IclR_C"/>
    <property type="match status" value="1"/>
</dbReference>
<dbReference type="GO" id="GO:0045892">
    <property type="term" value="P:negative regulation of DNA-templated transcription"/>
    <property type="evidence" value="ECO:0007669"/>
    <property type="project" value="TreeGrafter"/>
</dbReference>
<dbReference type="InterPro" id="IPR005471">
    <property type="entry name" value="Tscrpt_reg_IclR_N"/>
</dbReference>
<dbReference type="InterPro" id="IPR036388">
    <property type="entry name" value="WH-like_DNA-bd_sf"/>
</dbReference>
<dbReference type="InterPro" id="IPR050707">
    <property type="entry name" value="HTH_MetabolicPath_Reg"/>
</dbReference>
<accession>A0A558GWL7</accession>
<dbReference type="PANTHER" id="PTHR30136:SF35">
    <property type="entry name" value="HTH-TYPE TRANSCRIPTIONAL REGULATOR RV1719"/>
    <property type="match status" value="1"/>
</dbReference>
<dbReference type="Gene3D" id="3.30.450.40">
    <property type="match status" value="1"/>
</dbReference>
<dbReference type="EMBL" id="VNFK01000011">
    <property type="protein sequence ID" value="TVU61273.1"/>
    <property type="molecule type" value="Genomic_DNA"/>
</dbReference>
<dbReference type="PROSITE" id="PS51078">
    <property type="entry name" value="ICLR_ED"/>
    <property type="match status" value="1"/>
</dbReference>
<dbReference type="InterPro" id="IPR036390">
    <property type="entry name" value="WH_DNA-bd_sf"/>
</dbReference>
<feature type="domain" description="IclR-ED" evidence="5">
    <location>
        <begin position="66"/>
        <end position="248"/>
    </location>
</feature>
<gene>
    <name evidence="6" type="ORF">FQP90_14770</name>
</gene>
<comment type="caution">
    <text evidence="6">The sequence shown here is derived from an EMBL/GenBank/DDBJ whole genome shotgun (WGS) entry which is preliminary data.</text>
</comment>
<dbReference type="Gene3D" id="1.10.10.10">
    <property type="entry name" value="Winged helix-like DNA-binding domain superfamily/Winged helix DNA-binding domain"/>
    <property type="match status" value="1"/>
</dbReference>
<evidence type="ECO:0000259" key="5">
    <source>
        <dbReference type="PROSITE" id="PS51078"/>
    </source>
</evidence>
<name>A0A558GWL7_PAENT</name>